<keyword evidence="10" id="KW-0249">Electron transport</keyword>
<dbReference type="GO" id="GO:0005743">
    <property type="term" value="C:mitochondrial inner membrane"/>
    <property type="evidence" value="ECO:0007669"/>
    <property type="project" value="UniProtKB-SubCell"/>
</dbReference>
<keyword evidence="11 17" id="KW-1133">Transmembrane helix</keyword>
<reference evidence="18" key="2">
    <citation type="journal article" date="2023" name="Infect Dis Poverty">
        <title>Chromosome-scale genome of the human blood fluke Schistosoma mekongi and its implications for public health.</title>
        <authorList>
            <person name="Zhou M."/>
            <person name="Xu L."/>
            <person name="Xu D."/>
            <person name="Chen W."/>
            <person name="Khan J."/>
            <person name="Hu Y."/>
            <person name="Huang H."/>
            <person name="Wei H."/>
            <person name="Zhang Y."/>
            <person name="Chusongsang P."/>
            <person name="Tanasarnprasert K."/>
            <person name="Hu X."/>
            <person name="Limpanont Y."/>
            <person name="Lv Z."/>
        </authorList>
    </citation>
    <scope>NUCLEOTIDE SEQUENCE</scope>
    <source>
        <strain evidence="18">LV_2022a</strain>
    </source>
</reference>
<comment type="subunit">
    <text evidence="16">Complex I is composed of 45 different subunits. Interacts with BCAP31.</text>
</comment>
<keyword evidence="8" id="KW-0999">Mitochondrion inner membrane</keyword>
<keyword evidence="12" id="KW-0496">Mitochondrion</keyword>
<dbReference type="AlphaFoldDB" id="A0AAE1ZDJ2"/>
<dbReference type="InterPro" id="IPR019329">
    <property type="entry name" value="NADH_UbQ_OxRdtase_ESSS_su"/>
</dbReference>
<evidence type="ECO:0000256" key="7">
    <source>
        <dbReference type="ARBA" id="ARBA00022692"/>
    </source>
</evidence>
<evidence type="ECO:0000313" key="18">
    <source>
        <dbReference type="EMBL" id="KAK4472021.1"/>
    </source>
</evidence>
<keyword evidence="13 17" id="KW-0472">Membrane</keyword>
<evidence type="ECO:0000256" key="17">
    <source>
        <dbReference type="SAM" id="Phobius"/>
    </source>
</evidence>
<evidence type="ECO:0000256" key="10">
    <source>
        <dbReference type="ARBA" id="ARBA00022982"/>
    </source>
</evidence>
<comment type="similarity">
    <text evidence="3">Belongs to the complex I NDUFB11 subunit family.</text>
</comment>
<evidence type="ECO:0000256" key="16">
    <source>
        <dbReference type="ARBA" id="ARBA00046528"/>
    </source>
</evidence>
<keyword evidence="19" id="KW-1185">Reference proteome</keyword>
<evidence type="ECO:0000256" key="6">
    <source>
        <dbReference type="ARBA" id="ARBA00022660"/>
    </source>
</evidence>
<dbReference type="EMBL" id="JALJAT010000003">
    <property type="protein sequence ID" value="KAK4472021.1"/>
    <property type="molecule type" value="Genomic_DNA"/>
</dbReference>
<name>A0AAE1ZDJ2_SCHME</name>
<feature type="transmembrane region" description="Helical" evidence="17">
    <location>
        <begin position="92"/>
        <end position="111"/>
    </location>
</feature>
<accession>A0AAE1ZDJ2</accession>
<proteinExistence type="inferred from homology"/>
<dbReference type="PANTHER" id="PTHR13327">
    <property type="entry name" value="NADH-UBIQUINONE OXIDOREDUCTASE ESSS SUBUNIT, MITOCHONDRIAL PRECURSOR"/>
    <property type="match status" value="1"/>
</dbReference>
<evidence type="ECO:0000256" key="14">
    <source>
        <dbReference type="ARBA" id="ARBA00030753"/>
    </source>
</evidence>
<keyword evidence="6" id="KW-0679">Respiratory chain</keyword>
<evidence type="ECO:0000256" key="15">
    <source>
        <dbReference type="ARBA" id="ARBA00031387"/>
    </source>
</evidence>
<dbReference type="PANTHER" id="PTHR13327:SF0">
    <property type="entry name" value="NADH DEHYDROGENASE [UBIQUINONE] 1 BETA SUBCOMPLEX SUBUNIT 11, MITOCHONDRIAL"/>
    <property type="match status" value="1"/>
</dbReference>
<comment type="caution">
    <text evidence="18">The sequence shown here is derived from an EMBL/GenBank/DDBJ whole genome shotgun (WGS) entry which is preliminary data.</text>
</comment>
<gene>
    <name evidence="18" type="ORF">MN116_005396</name>
</gene>
<organism evidence="18 19">
    <name type="scientific">Schistosoma mekongi</name>
    <name type="common">Parasitic worm</name>
    <dbReference type="NCBI Taxonomy" id="38744"/>
    <lineage>
        <taxon>Eukaryota</taxon>
        <taxon>Metazoa</taxon>
        <taxon>Spiralia</taxon>
        <taxon>Lophotrochozoa</taxon>
        <taxon>Platyhelminthes</taxon>
        <taxon>Trematoda</taxon>
        <taxon>Digenea</taxon>
        <taxon>Strigeidida</taxon>
        <taxon>Schistosomatoidea</taxon>
        <taxon>Schistosomatidae</taxon>
        <taxon>Schistosoma</taxon>
    </lineage>
</organism>
<evidence type="ECO:0000256" key="13">
    <source>
        <dbReference type="ARBA" id="ARBA00023136"/>
    </source>
</evidence>
<evidence type="ECO:0000256" key="1">
    <source>
        <dbReference type="ARBA" id="ARBA00003195"/>
    </source>
</evidence>
<comment type="function">
    <text evidence="1">Accessory subunit of the mitochondrial membrane respiratory chain NADH dehydrogenase (Complex I), that is believed not to be involved in catalysis. Complex I functions in the transfer of electrons from NADH to the respiratory chain. The immediate electron acceptor for the enzyme is believed to be ubiquinone.</text>
</comment>
<dbReference type="Proteomes" id="UP001292079">
    <property type="component" value="Unassembled WGS sequence"/>
</dbReference>
<evidence type="ECO:0000256" key="5">
    <source>
        <dbReference type="ARBA" id="ARBA00022448"/>
    </source>
</evidence>
<keyword evidence="9" id="KW-0809">Transit peptide</keyword>
<evidence type="ECO:0000256" key="8">
    <source>
        <dbReference type="ARBA" id="ARBA00022792"/>
    </source>
</evidence>
<evidence type="ECO:0000313" key="19">
    <source>
        <dbReference type="Proteomes" id="UP001292079"/>
    </source>
</evidence>
<evidence type="ECO:0000256" key="11">
    <source>
        <dbReference type="ARBA" id="ARBA00022989"/>
    </source>
</evidence>
<reference evidence="18" key="1">
    <citation type="submission" date="2022-04" db="EMBL/GenBank/DDBJ databases">
        <authorList>
            <person name="Xu L."/>
            <person name="Lv Z."/>
        </authorList>
    </citation>
    <scope>NUCLEOTIDE SEQUENCE</scope>
    <source>
        <strain evidence="18">LV_2022a</strain>
    </source>
</reference>
<sequence length="166" mass="19284">MASLKLSTLSVLSLRNFHHIAALMTPNIKRHICTTMTLHMELNPMKHILKENNIPEADKKQIEKEVEEMTKDWVTSGYDKTDKDEDIFKSHFVSFTLFTLGFFPLLLFLLYTPDRGLTEWSHREAFLELERRRRDGLPLVDKDLVPASQVQLPSDKDLGSDFKIII</sequence>
<evidence type="ECO:0000256" key="3">
    <source>
        <dbReference type="ARBA" id="ARBA00008915"/>
    </source>
</evidence>
<keyword evidence="5" id="KW-0813">Transport</keyword>
<dbReference type="Pfam" id="PF10183">
    <property type="entry name" value="ESSS"/>
    <property type="match status" value="1"/>
</dbReference>
<protein>
    <recommendedName>
        <fullName evidence="4">NADH dehydrogenase [ubiquinone] 1 beta subcomplex subunit 11, mitochondrial</fullName>
    </recommendedName>
    <alternativeName>
        <fullName evidence="15">Complex I-ESSS</fullName>
    </alternativeName>
    <alternativeName>
        <fullName evidence="14">NADH-ubiquinone oxidoreductase ESSS subunit</fullName>
    </alternativeName>
</protein>
<evidence type="ECO:0000256" key="2">
    <source>
        <dbReference type="ARBA" id="ARBA00004434"/>
    </source>
</evidence>
<keyword evidence="7 17" id="KW-0812">Transmembrane</keyword>
<evidence type="ECO:0000256" key="9">
    <source>
        <dbReference type="ARBA" id="ARBA00022946"/>
    </source>
</evidence>
<evidence type="ECO:0000256" key="4">
    <source>
        <dbReference type="ARBA" id="ARBA00018632"/>
    </source>
</evidence>
<comment type="subcellular location">
    <subcellularLocation>
        <location evidence="2">Mitochondrion inner membrane</location>
        <topology evidence="2">Single-pass membrane protein</topology>
    </subcellularLocation>
</comment>
<evidence type="ECO:0000256" key="12">
    <source>
        <dbReference type="ARBA" id="ARBA00023128"/>
    </source>
</evidence>